<dbReference type="InterPro" id="IPR024083">
    <property type="entry name" value="Fumarase/histidase_N"/>
</dbReference>
<dbReference type="GO" id="GO:0016841">
    <property type="term" value="F:ammonia-lyase activity"/>
    <property type="evidence" value="ECO:0007669"/>
    <property type="project" value="UniProtKB-ARBA"/>
</dbReference>
<dbReference type="KEGG" id="ppho:CTZ24_24830"/>
<dbReference type="SUPFAM" id="SSF48557">
    <property type="entry name" value="L-aspartase-like"/>
    <property type="match status" value="1"/>
</dbReference>
<protein>
    <submittedName>
        <fullName evidence="1">Aromatic amino acid ammonia-lyase</fullName>
    </submittedName>
    <submittedName>
        <fullName evidence="2">Histidine ammonia-lyase</fullName>
    </submittedName>
</protein>
<dbReference type="Gene3D" id="1.20.200.10">
    <property type="entry name" value="Fumarase/aspartase (Central domain)"/>
    <property type="match status" value="1"/>
</dbReference>
<reference evidence="2" key="2">
    <citation type="journal article" date="2020" name="Environ. Microbiol.">
        <title>The extreme plant-growth-promoting properties of Pantoea phytobeneficialis MSR2 revealed by functional and genomic analysis.</title>
        <authorList>
            <person name="Nascimento F.X."/>
            <person name="Hernandez A.G."/>
            <person name="Glick B.R."/>
            <person name="Rossi M.J."/>
        </authorList>
    </citation>
    <scope>NUCLEOTIDE SEQUENCE</scope>
    <source>
        <strain evidence="2">MSR2</strain>
    </source>
</reference>
<dbReference type="InterPro" id="IPR008948">
    <property type="entry name" value="L-Aspartase-like"/>
</dbReference>
<dbReference type="Pfam" id="PF00221">
    <property type="entry name" value="Lyase_aromatic"/>
    <property type="match status" value="1"/>
</dbReference>
<evidence type="ECO:0000313" key="3">
    <source>
        <dbReference type="Proteomes" id="UP000424872"/>
    </source>
</evidence>
<dbReference type="PANTHER" id="PTHR10362">
    <property type="entry name" value="HISTIDINE AMMONIA-LYASE"/>
    <property type="match status" value="1"/>
</dbReference>
<reference evidence="3" key="1">
    <citation type="submission" date="2017-11" db="EMBL/GenBank/DDBJ databases">
        <title>Genome sequence of Pantoea sp. MSR2.</title>
        <authorList>
            <person name="Nascimento F.X."/>
        </authorList>
    </citation>
    <scope>NUCLEOTIDE SEQUENCE [LARGE SCALE GENOMIC DNA]</scope>
    <source>
        <strain evidence="3">MSR2</strain>
        <plasmid evidence="3">pmsr2c</plasmid>
    </source>
</reference>
<dbReference type="EMBL" id="JAUOOM010000006">
    <property type="protein sequence ID" value="MDO6406598.1"/>
    <property type="molecule type" value="Genomic_DNA"/>
</dbReference>
<gene>
    <name evidence="2" type="ORF">CTZ24_24830</name>
    <name evidence="1" type="ORF">Q3404_08420</name>
</gene>
<accession>A0AAP9HAS0</accession>
<dbReference type="InterPro" id="IPR001106">
    <property type="entry name" value="Aromatic_Lyase"/>
</dbReference>
<keyword evidence="4" id="KW-1185">Reference proteome</keyword>
<dbReference type="Proteomes" id="UP000424872">
    <property type="component" value="Plasmid pMSR2C"/>
</dbReference>
<dbReference type="Gene3D" id="1.10.275.10">
    <property type="entry name" value="Fumarase/aspartase (N-terminal domain)"/>
    <property type="match status" value="1"/>
</dbReference>
<name>A0AAP9HAS0_9GAMM</name>
<keyword evidence="2" id="KW-0614">Plasmid</keyword>
<dbReference type="EMBL" id="CP024639">
    <property type="protein sequence ID" value="QGR09813.1"/>
    <property type="molecule type" value="Genomic_DNA"/>
</dbReference>
<sequence>MITLSEQGCTVEDIVAIAAGAKVMLAPCSLENMRKTQQLMQDAITSGIPIYGLTTGVGDLYSVKLSPEEIRQTQLNMLRSHASGVGTPLDSWNVRAIMATIIVAMLKGASGVSPELLETMAAMLNKGVTPRAPLGGSVGYLIATAHIGLSVFGYGESWFEGEWLSGAEAMQRAGITIREPGPREGHALISGTYEISGLGAIALVRCEALIALADLAGAMSLESMRGNVSGFDPRLHRFRPHPGQLETADRLLKLLADSEILDAHRHYRLQDALSLRCIPQVHGAVRDAITYCRKVLTTELNSLTDNPIFIVEDDELVALPGGNGHGAPVALALDNLAIAVATLSTISQARSDRLVNQHLSGLPAFLSGREGGGSAFSISPCIAAALSAENRALAAPASVHTLSTVAGQEDHISQGALAARKVQTAIENLADLLSVELLCAAQALDFHKPLRPGKATVAAWELIRTKVTFRVSDREMYPDLADVRRFIDDGSLNHIVDNVLSG</sequence>
<dbReference type="CDD" id="cd00332">
    <property type="entry name" value="PAL-HAL"/>
    <property type="match status" value="1"/>
</dbReference>
<evidence type="ECO:0000313" key="1">
    <source>
        <dbReference type="EMBL" id="MDO6406598.1"/>
    </source>
</evidence>
<evidence type="ECO:0000313" key="2">
    <source>
        <dbReference type="EMBL" id="QGR09813.1"/>
    </source>
</evidence>
<dbReference type="Proteomes" id="UP001171299">
    <property type="component" value="Unassembled WGS sequence"/>
</dbReference>
<reference evidence="1" key="3">
    <citation type="submission" date="2023-07" db="EMBL/GenBank/DDBJ databases">
        <title>The extreme plant-growth-promoting properties of Pantoea phytobeneficialis PF55 revealed by functional and genomic analysis.</title>
        <authorList>
            <person name="Nascimento F.X."/>
            <person name="Marcio R.J."/>
        </authorList>
    </citation>
    <scope>NUCLEOTIDE SEQUENCE</scope>
    <source>
        <strain evidence="1">PF55</strain>
    </source>
</reference>
<evidence type="ECO:0000313" key="4">
    <source>
        <dbReference type="Proteomes" id="UP001171299"/>
    </source>
</evidence>
<organism evidence="2 3">
    <name type="scientific">Pantoea phytobeneficialis</name>
    <dbReference type="NCBI Taxonomy" id="2052056"/>
    <lineage>
        <taxon>Bacteria</taxon>
        <taxon>Pseudomonadati</taxon>
        <taxon>Pseudomonadota</taxon>
        <taxon>Gammaproteobacteria</taxon>
        <taxon>Enterobacterales</taxon>
        <taxon>Erwiniaceae</taxon>
        <taxon>Pantoea</taxon>
    </lineage>
</organism>
<proteinExistence type="predicted"/>
<geneLocation type="plasmid" evidence="2">
    <name>pMSR2C</name>
</geneLocation>
<dbReference type="AlphaFoldDB" id="A0AAP9HAS0"/>
<geneLocation type="plasmid" evidence="3">
    <name>pmsr2c</name>
</geneLocation>